<dbReference type="OrthoDB" id="9771846at2"/>
<dbReference type="Pfam" id="PF00535">
    <property type="entry name" value="Glycos_transf_2"/>
    <property type="match status" value="1"/>
</dbReference>
<evidence type="ECO:0000259" key="1">
    <source>
        <dbReference type="Pfam" id="PF00535"/>
    </source>
</evidence>
<dbReference type="InterPro" id="IPR001173">
    <property type="entry name" value="Glyco_trans_2-like"/>
</dbReference>
<dbReference type="Proteomes" id="UP000019666">
    <property type="component" value="Unassembled WGS sequence"/>
</dbReference>
<comment type="caution">
    <text evidence="2">The sequence shown here is derived from an EMBL/GenBank/DDBJ whole genome shotgun (WGS) entry which is preliminary data.</text>
</comment>
<dbReference type="Gene3D" id="3.90.550.10">
    <property type="entry name" value="Spore Coat Polysaccharide Biosynthesis Protein SpsA, Chain A"/>
    <property type="match status" value="1"/>
</dbReference>
<dbReference type="GO" id="GO:0016740">
    <property type="term" value="F:transferase activity"/>
    <property type="evidence" value="ECO:0007669"/>
    <property type="project" value="UniProtKB-KW"/>
</dbReference>
<dbReference type="STRING" id="442562.Rumeso_02381"/>
<dbReference type="InterPro" id="IPR029044">
    <property type="entry name" value="Nucleotide-diphossugar_trans"/>
</dbReference>
<dbReference type="RefSeq" id="WP_051521242.1">
    <property type="nucleotide sequence ID" value="NZ_KK088571.1"/>
</dbReference>
<accession>A0A017HN98</accession>
<dbReference type="PANTHER" id="PTHR43685">
    <property type="entry name" value="GLYCOSYLTRANSFERASE"/>
    <property type="match status" value="1"/>
</dbReference>
<organism evidence="2 3">
    <name type="scientific">Rubellimicrobium mesophilum DSM 19309</name>
    <dbReference type="NCBI Taxonomy" id="442562"/>
    <lineage>
        <taxon>Bacteria</taxon>
        <taxon>Pseudomonadati</taxon>
        <taxon>Pseudomonadota</taxon>
        <taxon>Alphaproteobacteria</taxon>
        <taxon>Rhodobacterales</taxon>
        <taxon>Roseobacteraceae</taxon>
        <taxon>Rubellimicrobium</taxon>
    </lineage>
</organism>
<keyword evidence="3" id="KW-1185">Reference proteome</keyword>
<feature type="domain" description="Glycosyltransferase 2-like" evidence="1">
    <location>
        <begin position="24"/>
        <end position="181"/>
    </location>
</feature>
<protein>
    <submittedName>
        <fullName evidence="2">Glycosyl transferase, family 2</fullName>
    </submittedName>
</protein>
<dbReference type="PATRIC" id="fig|442562.3.peg.2348"/>
<name>A0A017HN98_9RHOB</name>
<dbReference type="EMBL" id="AOSK01000062">
    <property type="protein sequence ID" value="EYD75952.1"/>
    <property type="molecule type" value="Genomic_DNA"/>
</dbReference>
<sequence>MTIDKAEVPTIPPIAEPAASPRWSVMIPTYESAHLAAGAIDSVLKQALPPDDMEIVVVDDASRDDIERVVAERGGRVRLHKQPSNLGVPANLTECIRLSRGQLVHILHGDDMVRPGFYAAMEKGFADPSVGAVWCRQIFMDRDGNWTGVSAIEAPEGRVLHAARFLAERQRIMTPSICVRRSVYEAVGGFHPELRCVEDWEMWVRIAARFAIGHVHEPLAVYRMHAASNTGRNLRDAAEAAYAGKAIDLFAAHLPPSEAGDVVRAARRSAARHALDTGWSLARGGDRSAGRAQAAAALRLSRDPAILLRAVYNLLLGPISPSHPGGPT</sequence>
<evidence type="ECO:0000313" key="3">
    <source>
        <dbReference type="Proteomes" id="UP000019666"/>
    </source>
</evidence>
<dbReference type="HOGENOM" id="CLU_025996_0_0_5"/>
<keyword evidence="2" id="KW-0808">Transferase</keyword>
<reference evidence="2 3" key="1">
    <citation type="submission" date="2013-02" db="EMBL/GenBank/DDBJ databases">
        <authorList>
            <person name="Fiebig A."/>
            <person name="Goeker M."/>
            <person name="Klenk H.-P.P."/>
        </authorList>
    </citation>
    <scope>NUCLEOTIDE SEQUENCE [LARGE SCALE GENOMIC DNA]</scope>
    <source>
        <strain evidence="2 3">DSM 19309</strain>
    </source>
</reference>
<gene>
    <name evidence="2" type="ORF">Rumeso_02381</name>
</gene>
<evidence type="ECO:0000313" key="2">
    <source>
        <dbReference type="EMBL" id="EYD75952.1"/>
    </source>
</evidence>
<dbReference type="PANTHER" id="PTHR43685:SF11">
    <property type="entry name" value="GLYCOSYLTRANSFERASE TAGX-RELATED"/>
    <property type="match status" value="1"/>
</dbReference>
<dbReference type="SUPFAM" id="SSF53448">
    <property type="entry name" value="Nucleotide-diphospho-sugar transferases"/>
    <property type="match status" value="1"/>
</dbReference>
<proteinExistence type="predicted"/>
<dbReference type="AlphaFoldDB" id="A0A017HN98"/>
<dbReference type="InterPro" id="IPR050834">
    <property type="entry name" value="Glycosyltransf_2"/>
</dbReference>